<keyword evidence="1" id="KW-1133">Transmembrane helix</keyword>
<dbReference type="AlphaFoldDB" id="A0A6C0KBQ5"/>
<keyword evidence="1" id="KW-0472">Membrane</keyword>
<sequence length="60" mass="6745">MWAFGLGLFAAMLYWFQLLLLTQAKLSFGPNQWIGLAFAILISALSWLRFVTTTAGSFRS</sequence>
<proteinExistence type="predicted"/>
<organism evidence="2">
    <name type="scientific">viral metagenome</name>
    <dbReference type="NCBI Taxonomy" id="1070528"/>
    <lineage>
        <taxon>unclassified sequences</taxon>
        <taxon>metagenomes</taxon>
        <taxon>organismal metagenomes</taxon>
    </lineage>
</organism>
<evidence type="ECO:0000313" key="2">
    <source>
        <dbReference type="EMBL" id="QHU15442.1"/>
    </source>
</evidence>
<dbReference type="EMBL" id="MN740857">
    <property type="protein sequence ID" value="QHU15442.1"/>
    <property type="molecule type" value="Genomic_DNA"/>
</dbReference>
<protein>
    <submittedName>
        <fullName evidence="2">Uncharacterized protein</fullName>
    </submittedName>
</protein>
<keyword evidence="1" id="KW-0812">Transmembrane</keyword>
<name>A0A6C0KBQ5_9ZZZZ</name>
<reference evidence="2" key="1">
    <citation type="journal article" date="2020" name="Nature">
        <title>Giant virus diversity and host interactions through global metagenomics.</title>
        <authorList>
            <person name="Schulz F."/>
            <person name="Roux S."/>
            <person name="Paez-Espino D."/>
            <person name="Jungbluth S."/>
            <person name="Walsh D.A."/>
            <person name="Denef V.J."/>
            <person name="McMahon K.D."/>
            <person name="Konstantinidis K.T."/>
            <person name="Eloe-Fadrosh E.A."/>
            <person name="Kyrpides N.C."/>
            <person name="Woyke T."/>
        </authorList>
    </citation>
    <scope>NUCLEOTIDE SEQUENCE</scope>
    <source>
        <strain evidence="2">GVMAG-S-1103017-68</strain>
    </source>
</reference>
<feature type="transmembrane region" description="Helical" evidence="1">
    <location>
        <begin position="34"/>
        <end position="52"/>
    </location>
</feature>
<accession>A0A6C0KBQ5</accession>
<evidence type="ECO:0000256" key="1">
    <source>
        <dbReference type="SAM" id="Phobius"/>
    </source>
</evidence>